<name>A0A091AXX7_9GAMM</name>
<dbReference type="STRING" id="1121015.GCA_000420545_00491"/>
<evidence type="ECO:0008006" key="4">
    <source>
        <dbReference type="Google" id="ProtNLM"/>
    </source>
</evidence>
<sequence length="195" mass="21943">MTRLFRCAALLVFIALLASCASPGRKLVAANSGITVLDLQLDTSLDWSRTKITRAEVWTIDGIPLNRFLVIANIRPNEHVFLAARERKGRPDGPWYRPGMRADEIRDVLLDAMREDGFNNISSSNLRPAKFGTVDGLRFDAVMTSSNGLIYKATFGAAEYKGKLTHFSWIAPSEHYYERDVAAVNRMFDSIRFVK</sequence>
<organism evidence="2 3">
    <name type="scientific">Arenimonas oryziterrae DSM 21050 = YC6267</name>
    <dbReference type="NCBI Taxonomy" id="1121015"/>
    <lineage>
        <taxon>Bacteria</taxon>
        <taxon>Pseudomonadati</taxon>
        <taxon>Pseudomonadota</taxon>
        <taxon>Gammaproteobacteria</taxon>
        <taxon>Lysobacterales</taxon>
        <taxon>Lysobacteraceae</taxon>
        <taxon>Arenimonas</taxon>
    </lineage>
</organism>
<feature type="chain" id="PRO_5001871033" description="PsbP C-terminal domain-containing protein" evidence="1">
    <location>
        <begin position="22"/>
        <end position="195"/>
    </location>
</feature>
<dbReference type="EMBL" id="AVCI01000002">
    <property type="protein sequence ID" value="KFN44301.1"/>
    <property type="molecule type" value="Genomic_DNA"/>
</dbReference>
<dbReference type="PROSITE" id="PS51257">
    <property type="entry name" value="PROKAR_LIPOPROTEIN"/>
    <property type="match status" value="1"/>
</dbReference>
<keyword evidence="3" id="KW-1185">Reference proteome</keyword>
<evidence type="ECO:0000256" key="1">
    <source>
        <dbReference type="SAM" id="SignalP"/>
    </source>
</evidence>
<dbReference type="AlphaFoldDB" id="A0A091AXX7"/>
<comment type="caution">
    <text evidence="2">The sequence shown here is derived from an EMBL/GenBank/DDBJ whole genome shotgun (WGS) entry which is preliminary data.</text>
</comment>
<protein>
    <recommendedName>
        <fullName evidence="4">PsbP C-terminal domain-containing protein</fullName>
    </recommendedName>
</protein>
<reference evidence="2 3" key="1">
    <citation type="submission" date="2013-09" db="EMBL/GenBank/DDBJ databases">
        <title>Genome sequencing of Arenimonas oryziterrae.</title>
        <authorList>
            <person name="Chen F."/>
            <person name="Wang G."/>
        </authorList>
    </citation>
    <scope>NUCLEOTIDE SEQUENCE [LARGE SCALE GENOMIC DNA]</scope>
    <source>
        <strain evidence="2 3">YC6267</strain>
    </source>
</reference>
<proteinExistence type="predicted"/>
<feature type="signal peptide" evidence="1">
    <location>
        <begin position="1"/>
        <end position="21"/>
    </location>
</feature>
<accession>A0A091AXX7</accession>
<keyword evidence="1" id="KW-0732">Signal</keyword>
<dbReference type="RefSeq" id="WP_022968152.1">
    <property type="nucleotide sequence ID" value="NZ_ATVD01000001.1"/>
</dbReference>
<gene>
    <name evidence="2" type="ORF">N789_06130</name>
</gene>
<dbReference type="Proteomes" id="UP000029385">
    <property type="component" value="Unassembled WGS sequence"/>
</dbReference>
<evidence type="ECO:0000313" key="3">
    <source>
        <dbReference type="Proteomes" id="UP000029385"/>
    </source>
</evidence>
<dbReference type="PATRIC" id="fig|1121015.4.peg.718"/>
<dbReference type="OrthoDB" id="6023180at2"/>
<evidence type="ECO:0000313" key="2">
    <source>
        <dbReference type="EMBL" id="KFN44301.1"/>
    </source>
</evidence>